<dbReference type="InterPro" id="IPR025345">
    <property type="entry name" value="DUF4249"/>
</dbReference>
<accession>A0ABW8PAI5</accession>
<keyword evidence="1" id="KW-0812">Transmembrane</keyword>
<reference evidence="2 3" key="1">
    <citation type="submission" date="2024-02" db="EMBL/GenBank/DDBJ databases">
        <title>Comparative Genomic Analysis of Flavobacterium Species Causing Columnaris Disease of Freshwater Fish in Thailand: Insights into Virulence and Resistance Mechanisms.</title>
        <authorList>
            <person name="Nguyen D."/>
            <person name="Chokmangmeepisarn P."/>
            <person name="Khianchaikhan K."/>
            <person name="Morishita M."/>
            <person name="Bunnoy A."/>
            <person name="Rodkhum C."/>
        </authorList>
    </citation>
    <scope>NUCLEOTIDE SEQUENCE [LARGE SCALE GENOMIC DNA]</scope>
    <source>
        <strain evidence="2 3">CNRT2201</strain>
    </source>
</reference>
<proteinExistence type="predicted"/>
<organism evidence="2 3">
    <name type="scientific">Flavobacterium oreochromis</name>
    <dbReference type="NCBI Taxonomy" id="2906078"/>
    <lineage>
        <taxon>Bacteria</taxon>
        <taxon>Pseudomonadati</taxon>
        <taxon>Bacteroidota</taxon>
        <taxon>Flavobacteriia</taxon>
        <taxon>Flavobacteriales</taxon>
        <taxon>Flavobacteriaceae</taxon>
        <taxon>Flavobacterium</taxon>
    </lineage>
</organism>
<keyword evidence="1" id="KW-1133">Transmembrane helix</keyword>
<protein>
    <submittedName>
        <fullName evidence="2">DUF4249 domain-containing protein</fullName>
    </submittedName>
</protein>
<name>A0ABW8PAI5_9FLAO</name>
<dbReference type="Pfam" id="PF14054">
    <property type="entry name" value="DUF4249"/>
    <property type="match status" value="1"/>
</dbReference>
<dbReference type="EMBL" id="JAZGZP010000016">
    <property type="protein sequence ID" value="MFK7001466.1"/>
    <property type="molecule type" value="Genomic_DNA"/>
</dbReference>
<feature type="transmembrane region" description="Helical" evidence="1">
    <location>
        <begin position="20"/>
        <end position="41"/>
    </location>
</feature>
<dbReference type="RefSeq" id="WP_088400368.1">
    <property type="nucleotide sequence ID" value="NZ_JAZGZP010000016.1"/>
</dbReference>
<keyword evidence="1" id="KW-0472">Membrane</keyword>
<evidence type="ECO:0000256" key="1">
    <source>
        <dbReference type="SAM" id="Phobius"/>
    </source>
</evidence>
<dbReference type="Proteomes" id="UP001621706">
    <property type="component" value="Unassembled WGS sequence"/>
</dbReference>
<comment type="caution">
    <text evidence="2">The sequence shown here is derived from an EMBL/GenBank/DDBJ whole genome shotgun (WGS) entry which is preliminary data.</text>
</comment>
<evidence type="ECO:0000313" key="3">
    <source>
        <dbReference type="Proteomes" id="UP001621706"/>
    </source>
</evidence>
<sequence>MRAIKKFQSKKKIKYFIECYLQLVGITNFNIVRVIICFFLISCQEEKNVTNAPMKIVVEGSIEEKEPAFVVLSKSIPINVNLNLNTIDQYFIRAAKVTVSTDDKQEILRLKMMPGYYPPFVYVGEEILGQIGKKYHLKVEYKGQIITAETIIPKTVLIQTLDFQKIDENKGKLVIGFTDDLDKNYYQITTRIRGKDSLFVPTLYGNIDDNSLKGEKVSLNILKGIKFFPEKDTDTNFPIDKIIEVKLKNMNKETYEFWNSWQNDVLNGQNPLFPSVFNLKTNIKGGFGIWAGYGSDLKLIRAK</sequence>
<gene>
    <name evidence="2" type="ORF">V3I07_11225</name>
</gene>
<keyword evidence="3" id="KW-1185">Reference proteome</keyword>
<evidence type="ECO:0000313" key="2">
    <source>
        <dbReference type="EMBL" id="MFK7001466.1"/>
    </source>
</evidence>